<dbReference type="AlphaFoldDB" id="A0A0G3XLY9"/>
<dbReference type="Pfam" id="PF12804">
    <property type="entry name" value="NTP_transf_3"/>
    <property type="match status" value="1"/>
</dbReference>
<protein>
    <submittedName>
        <fullName evidence="4">Cobalamin biosynthesis protein CobY</fullName>
    </submittedName>
</protein>
<accession>A0A0G3XLY9</accession>
<proteinExistence type="predicted"/>
<dbReference type="SUPFAM" id="SSF53448">
    <property type="entry name" value="Nucleotide-diphospho-sugar transferases"/>
    <property type="match status" value="1"/>
</dbReference>
<dbReference type="InterPro" id="IPR025877">
    <property type="entry name" value="MobA-like_NTP_Trfase"/>
</dbReference>
<organism evidence="4 5">
    <name type="scientific">Croceicoccus naphthovorans</name>
    <dbReference type="NCBI Taxonomy" id="1348774"/>
    <lineage>
        <taxon>Bacteria</taxon>
        <taxon>Pseudomonadati</taxon>
        <taxon>Pseudomonadota</taxon>
        <taxon>Alphaproteobacteria</taxon>
        <taxon>Sphingomonadales</taxon>
        <taxon>Erythrobacteraceae</taxon>
        <taxon>Croceicoccus</taxon>
    </lineage>
</organism>
<evidence type="ECO:0000256" key="1">
    <source>
        <dbReference type="ARBA" id="ARBA00022679"/>
    </source>
</evidence>
<evidence type="ECO:0000313" key="5">
    <source>
        <dbReference type="Proteomes" id="UP000035287"/>
    </source>
</evidence>
<keyword evidence="5" id="KW-1185">Reference proteome</keyword>
<name>A0A0G3XLY9_9SPHN</name>
<sequence length="249" mass="26697">MTALILAGSRPEGEPFALAQGYRHKALIEIEGKPMLSWVCEALRNAGFARVVVTSNVDEILKLAGQAGAETMPAESGPSASVAAAFERFGAPMLVTTSDHPLLRADWVRDFVADTPETCDLSILLANRDTVEAAVPDGKRTWIRMADGHWSGCNLFLLKTAAARRAIDLWGTVEANRKRPLRIAMQLGVGTLLRFVLGRLTMQQVAGRLGLRVGVDARVVAARDGLAAVDVDKEADLVLVRSIMAGRGG</sequence>
<dbReference type="STRING" id="1348774.AB433_07975"/>
<feature type="domain" description="MobA-like NTP transferase" evidence="3">
    <location>
        <begin position="4"/>
        <end position="122"/>
    </location>
</feature>
<dbReference type="OrthoDB" id="159246at2"/>
<dbReference type="InterPro" id="IPR029044">
    <property type="entry name" value="Nucleotide-diphossugar_trans"/>
</dbReference>
<reference evidence="4 5" key="1">
    <citation type="submission" date="2015-06" db="EMBL/GenBank/DDBJ databases">
        <authorList>
            <person name="Zeng Y."/>
            <person name="Huang Y."/>
        </authorList>
    </citation>
    <scope>NUCLEOTIDE SEQUENCE [LARGE SCALE GENOMIC DNA]</scope>
    <source>
        <strain evidence="4 5">PQ-2</strain>
    </source>
</reference>
<dbReference type="PANTHER" id="PTHR19136:SF81">
    <property type="entry name" value="MOLYBDENUM COFACTOR GUANYLYLTRANSFERASE"/>
    <property type="match status" value="1"/>
</dbReference>
<evidence type="ECO:0000259" key="3">
    <source>
        <dbReference type="Pfam" id="PF12804"/>
    </source>
</evidence>
<dbReference type="GO" id="GO:0016779">
    <property type="term" value="F:nucleotidyltransferase activity"/>
    <property type="evidence" value="ECO:0007669"/>
    <property type="project" value="UniProtKB-ARBA"/>
</dbReference>
<dbReference type="KEGG" id="cna:AB433_07975"/>
<dbReference type="PANTHER" id="PTHR19136">
    <property type="entry name" value="MOLYBDENUM COFACTOR GUANYLYLTRANSFERASE"/>
    <property type="match status" value="1"/>
</dbReference>
<gene>
    <name evidence="4" type="ORF">AB433_07975</name>
</gene>
<dbReference type="PATRIC" id="fig|1348774.3.peg.1671"/>
<dbReference type="EMBL" id="CP011770">
    <property type="protein sequence ID" value="AKM11649.1"/>
    <property type="molecule type" value="Genomic_DNA"/>
</dbReference>
<keyword evidence="2" id="KW-0460">Magnesium</keyword>
<evidence type="ECO:0000256" key="2">
    <source>
        <dbReference type="ARBA" id="ARBA00022842"/>
    </source>
</evidence>
<keyword evidence="1" id="KW-0808">Transferase</keyword>
<dbReference type="Gene3D" id="3.90.550.10">
    <property type="entry name" value="Spore Coat Polysaccharide Biosynthesis Protein SpsA, Chain A"/>
    <property type="match status" value="1"/>
</dbReference>
<evidence type="ECO:0000313" key="4">
    <source>
        <dbReference type="EMBL" id="AKM11649.1"/>
    </source>
</evidence>
<dbReference type="Proteomes" id="UP000035287">
    <property type="component" value="Chromosome"/>
</dbReference>